<gene>
    <name evidence="5" type="primary">hyi</name>
    <name evidence="5" type="ordered locus">ABSDF2948</name>
</gene>
<evidence type="ECO:0000256" key="2">
    <source>
        <dbReference type="PIRNR" id="PIRNR006241"/>
    </source>
</evidence>
<reference evidence="5 6" key="1">
    <citation type="journal article" date="2008" name="PLoS ONE">
        <title>Comparative analysis of Acinetobacters: three genomes for three lifestyles.</title>
        <authorList>
            <person name="Vallenet D."/>
            <person name="Nordmann P."/>
            <person name="Barbe V."/>
            <person name="Poirel L."/>
            <person name="Mangenot S."/>
            <person name="Bataille E."/>
            <person name="Dossat C."/>
            <person name="Gas S."/>
            <person name="Kreimeyer A."/>
            <person name="Lenoble P."/>
            <person name="Oztas S."/>
            <person name="Poulain J."/>
            <person name="Segurens B."/>
            <person name="Robert C."/>
            <person name="Abergel C."/>
            <person name="Claverie J.M."/>
            <person name="Raoult D."/>
            <person name="Medigue C."/>
            <person name="Weissenbach J."/>
            <person name="Cruveiller S."/>
        </authorList>
    </citation>
    <scope>NUCLEOTIDE SEQUENCE [LARGE SCALE GENOMIC DNA]</scope>
    <source>
        <strain evidence="5 6">SDF</strain>
    </source>
</reference>
<dbReference type="InterPro" id="IPR036237">
    <property type="entry name" value="Xyl_isomerase-like_sf"/>
</dbReference>
<dbReference type="PANTHER" id="PTHR43489">
    <property type="entry name" value="ISOMERASE"/>
    <property type="match status" value="1"/>
</dbReference>
<dbReference type="GO" id="GO:0008903">
    <property type="term" value="F:hydroxypyruvate isomerase activity"/>
    <property type="evidence" value="ECO:0007669"/>
    <property type="project" value="UniProtKB-EC"/>
</dbReference>
<dbReference type="PANTHER" id="PTHR43489:SF6">
    <property type="entry name" value="HYDROXYPYRUVATE ISOMERASE-RELATED"/>
    <property type="match status" value="1"/>
</dbReference>
<evidence type="ECO:0000259" key="4">
    <source>
        <dbReference type="Pfam" id="PF01261"/>
    </source>
</evidence>
<dbReference type="PIRSF" id="PIRSF006241">
    <property type="entry name" value="HyI"/>
    <property type="match status" value="1"/>
</dbReference>
<dbReference type="AlphaFoldDB" id="B0VKL9"/>
<feature type="domain" description="Xylose isomerase-like TIM barrel" evidence="4">
    <location>
        <begin position="23"/>
        <end position="255"/>
    </location>
</feature>
<name>B0VKL9_ACIBS</name>
<evidence type="ECO:0000313" key="5">
    <source>
        <dbReference type="EMBL" id="CAP02238.1"/>
    </source>
</evidence>
<feature type="active site" description="Proton donor/acceptor" evidence="3">
    <location>
        <position position="242"/>
    </location>
</feature>
<dbReference type="InterPro" id="IPR050417">
    <property type="entry name" value="Sugar_Epim/Isomerase"/>
</dbReference>
<dbReference type="Proteomes" id="UP000001741">
    <property type="component" value="Chromosome"/>
</dbReference>
<dbReference type="EC" id="5.3.1.22" evidence="5"/>
<comment type="similarity">
    <text evidence="2">Belongs to the hyi family.</text>
</comment>
<protein>
    <submittedName>
        <fullName evidence="5">Hydroxypyruvate isomerase</fullName>
        <ecNumber evidence="5">5.3.1.22</ecNumber>
    </submittedName>
</protein>
<dbReference type="Gene3D" id="3.20.20.150">
    <property type="entry name" value="Divalent-metal-dependent TIM barrel enzymes"/>
    <property type="match status" value="1"/>
</dbReference>
<accession>B0VKL9</accession>
<dbReference type="EMBL" id="CU468230">
    <property type="protein sequence ID" value="CAP02238.1"/>
    <property type="molecule type" value="Genomic_DNA"/>
</dbReference>
<dbReference type="KEGG" id="abm:ABSDF2948"/>
<dbReference type="SMR" id="B0VKL9"/>
<organism evidence="5 6">
    <name type="scientific">Acinetobacter baumannii (strain SDF)</name>
    <dbReference type="NCBI Taxonomy" id="509170"/>
    <lineage>
        <taxon>Bacteria</taxon>
        <taxon>Pseudomonadati</taxon>
        <taxon>Pseudomonadota</taxon>
        <taxon>Gammaproteobacteria</taxon>
        <taxon>Moraxellales</taxon>
        <taxon>Moraxellaceae</taxon>
        <taxon>Acinetobacter</taxon>
        <taxon>Acinetobacter calcoaceticus/baumannii complex</taxon>
    </lineage>
</organism>
<evidence type="ECO:0000256" key="3">
    <source>
        <dbReference type="PIRSR" id="PIRSR006241-50"/>
    </source>
</evidence>
<sequence length="266" mass="29948">MCMGRLAVNLSMIFTEVPLIERFALAHAEGFEHVEIQFPYELAISDIQDQLERYNLNLCLINVPAGDLMQGGNGLAGIPGQEAAFREALQLAIRYATALKVPRVNILAGKQPQDSDLLPCLKTLASNLKLACDLLTEHDIEPVFEMINGTDMPRFLVQNIAQAQEMLEAVNHPALKMQYDCYHMAMMGEDVLEGLQENIHQIGHIQFADCPGRHEPDTAQIPYEQIFSWIKQSAYEGYIAAEYKPKNGSNQSFTWKKKYFSDDVNI</sequence>
<evidence type="ECO:0000256" key="1">
    <source>
        <dbReference type="ARBA" id="ARBA00023235"/>
    </source>
</evidence>
<proteinExistence type="inferred from homology"/>
<dbReference type="Pfam" id="PF01261">
    <property type="entry name" value="AP_endonuc_2"/>
    <property type="match status" value="1"/>
</dbReference>
<keyword evidence="1 2" id="KW-0413">Isomerase</keyword>
<dbReference type="SUPFAM" id="SSF51658">
    <property type="entry name" value="Xylose isomerase-like"/>
    <property type="match status" value="1"/>
</dbReference>
<evidence type="ECO:0000313" key="6">
    <source>
        <dbReference type="Proteomes" id="UP000001741"/>
    </source>
</evidence>
<dbReference type="GO" id="GO:0046487">
    <property type="term" value="P:glyoxylate metabolic process"/>
    <property type="evidence" value="ECO:0007669"/>
    <property type="project" value="TreeGrafter"/>
</dbReference>
<dbReference type="HOGENOM" id="CLU_050006_1_2_6"/>
<dbReference type="InterPro" id="IPR026040">
    <property type="entry name" value="HyI-like"/>
</dbReference>
<feature type="active site" description="Proton donor/acceptor" evidence="3">
    <location>
        <position position="145"/>
    </location>
</feature>
<dbReference type="InterPro" id="IPR013022">
    <property type="entry name" value="Xyl_isomerase-like_TIM-brl"/>
</dbReference>